<evidence type="ECO:0000313" key="4">
    <source>
        <dbReference type="EMBL" id="CAD7424280.1"/>
    </source>
</evidence>
<keyword evidence="1" id="KW-1015">Disulfide bond</keyword>
<sequence>MLQAVFQQLAQIHLSQHEALKSQKANATALQQLRESQLNQREARGDIAIDLQQLQDSFLQLKESLKIRFKEFKEADIADATQLQECGPCQRIAPHFEQFARKYPRACFLKVDVDKCQETAANQGVSAMPTFIFYRNKTKIDRIQGANHEALESKIQQYYGSEEEDDGDSAVHGHMDLSTFIYKQQCECLNESDDHPFVNCLTSSGGFLESDCDEQVCCSKIYLDTVYLQSRKLVKETNTISTSDWDLSSDIIIIIIDNPYCESDALDRLIVSITFNQSVKIHSLKIKSPQDKGPKTIKLFINQPRTLDFDMADSYQAVQELVLTPEDLEGTPVNLRYVKFQNVQNIQLFIKDNQSGSETTRIDHLAFIGSPISTTNMSDFKRVAGKKGEGH</sequence>
<dbReference type="AlphaFoldDB" id="A0A7R9E119"/>
<dbReference type="PROSITE" id="PS51532">
    <property type="entry name" value="PITH"/>
    <property type="match status" value="1"/>
</dbReference>
<name>A0A7R9E119_9NEOP</name>
<proteinExistence type="predicted"/>
<dbReference type="Pfam" id="PF00085">
    <property type="entry name" value="Thioredoxin"/>
    <property type="match status" value="1"/>
</dbReference>
<evidence type="ECO:0008006" key="5">
    <source>
        <dbReference type="Google" id="ProtNLM"/>
    </source>
</evidence>
<dbReference type="CDD" id="cd02947">
    <property type="entry name" value="TRX_family"/>
    <property type="match status" value="1"/>
</dbReference>
<dbReference type="InterPro" id="IPR037047">
    <property type="entry name" value="PITH_dom_sf"/>
</dbReference>
<organism evidence="4">
    <name type="scientific">Timema monikensis</name>
    <dbReference type="NCBI Taxonomy" id="170555"/>
    <lineage>
        <taxon>Eukaryota</taxon>
        <taxon>Metazoa</taxon>
        <taxon>Ecdysozoa</taxon>
        <taxon>Arthropoda</taxon>
        <taxon>Hexapoda</taxon>
        <taxon>Insecta</taxon>
        <taxon>Pterygota</taxon>
        <taxon>Neoptera</taxon>
        <taxon>Polyneoptera</taxon>
        <taxon>Phasmatodea</taxon>
        <taxon>Timematodea</taxon>
        <taxon>Timematoidea</taxon>
        <taxon>Timematidae</taxon>
        <taxon>Timema</taxon>
    </lineage>
</organism>
<dbReference type="Gene3D" id="2.60.120.470">
    <property type="entry name" value="PITH domain"/>
    <property type="match status" value="2"/>
</dbReference>
<dbReference type="InterPro" id="IPR013766">
    <property type="entry name" value="Thioredoxin_domain"/>
</dbReference>
<dbReference type="InterPro" id="IPR008979">
    <property type="entry name" value="Galactose-bd-like_sf"/>
</dbReference>
<dbReference type="EMBL" id="OB792773">
    <property type="protein sequence ID" value="CAD7424280.1"/>
    <property type="molecule type" value="Genomic_DNA"/>
</dbReference>
<reference evidence="4" key="1">
    <citation type="submission" date="2020-11" db="EMBL/GenBank/DDBJ databases">
        <authorList>
            <person name="Tran Van P."/>
        </authorList>
    </citation>
    <scope>NUCLEOTIDE SEQUENCE</scope>
</reference>
<dbReference type="SUPFAM" id="SSF49785">
    <property type="entry name" value="Galactose-binding domain-like"/>
    <property type="match status" value="2"/>
</dbReference>
<evidence type="ECO:0000259" key="3">
    <source>
        <dbReference type="PROSITE" id="PS51532"/>
    </source>
</evidence>
<evidence type="ECO:0000259" key="2">
    <source>
        <dbReference type="PROSITE" id="PS51352"/>
    </source>
</evidence>
<accession>A0A7R9E119</accession>
<dbReference type="Gene3D" id="3.40.30.10">
    <property type="entry name" value="Glutaredoxin"/>
    <property type="match status" value="1"/>
</dbReference>
<dbReference type="PROSITE" id="PS51352">
    <property type="entry name" value="THIOREDOXIN_2"/>
    <property type="match status" value="1"/>
</dbReference>
<dbReference type="PANTHER" id="PTHR46115">
    <property type="entry name" value="THIOREDOXIN-LIKE PROTEIN 1"/>
    <property type="match status" value="1"/>
</dbReference>
<dbReference type="GO" id="GO:0005737">
    <property type="term" value="C:cytoplasm"/>
    <property type="evidence" value="ECO:0007669"/>
    <property type="project" value="UniProtKB-ARBA"/>
</dbReference>
<dbReference type="SUPFAM" id="SSF52833">
    <property type="entry name" value="Thioredoxin-like"/>
    <property type="match status" value="1"/>
</dbReference>
<feature type="domain" description="PITH" evidence="3">
    <location>
        <begin position="166"/>
        <end position="387"/>
    </location>
</feature>
<dbReference type="InterPro" id="IPR010400">
    <property type="entry name" value="PITH_dom"/>
</dbReference>
<feature type="domain" description="Thioredoxin" evidence="2">
    <location>
        <begin position="27"/>
        <end position="160"/>
    </location>
</feature>
<protein>
    <recommendedName>
        <fullName evidence="5">Thioredoxin-like protein 1</fullName>
    </recommendedName>
</protein>
<dbReference type="InterPro" id="IPR036249">
    <property type="entry name" value="Thioredoxin-like_sf"/>
</dbReference>
<gene>
    <name evidence="4" type="ORF">TMSB3V08_LOCUS1237</name>
</gene>
<dbReference type="Pfam" id="PF06201">
    <property type="entry name" value="PITH"/>
    <property type="match status" value="2"/>
</dbReference>
<evidence type="ECO:0000256" key="1">
    <source>
        <dbReference type="ARBA" id="ARBA00023157"/>
    </source>
</evidence>